<comment type="catalytic activity">
    <reaction evidence="8">
        <text>L-seryl-[protein] + ATP = O-phospho-L-seryl-[protein] + ADP + H(+)</text>
        <dbReference type="Rhea" id="RHEA:17989"/>
        <dbReference type="Rhea" id="RHEA-COMP:9863"/>
        <dbReference type="Rhea" id="RHEA-COMP:11604"/>
        <dbReference type="ChEBI" id="CHEBI:15378"/>
        <dbReference type="ChEBI" id="CHEBI:29999"/>
        <dbReference type="ChEBI" id="CHEBI:30616"/>
        <dbReference type="ChEBI" id="CHEBI:83421"/>
        <dbReference type="ChEBI" id="CHEBI:456216"/>
        <dbReference type="EC" id="2.7.11.1"/>
    </reaction>
</comment>
<protein>
    <recommendedName>
        <fullName evidence="1">non-specific serine/threonine protein kinase</fullName>
        <ecNumber evidence="1">2.7.11.1</ecNumber>
    </recommendedName>
</protein>
<keyword evidence="3" id="KW-0808">Transferase</keyword>
<dbReference type="GO" id="GO:0004674">
    <property type="term" value="F:protein serine/threonine kinase activity"/>
    <property type="evidence" value="ECO:0007669"/>
    <property type="project" value="UniProtKB-KW"/>
</dbReference>
<keyword evidence="6" id="KW-0067">ATP-binding</keyword>
<dbReference type="GO" id="GO:0005524">
    <property type="term" value="F:ATP binding"/>
    <property type="evidence" value="ECO:0007669"/>
    <property type="project" value="UniProtKB-KW"/>
</dbReference>
<evidence type="ECO:0000256" key="4">
    <source>
        <dbReference type="ARBA" id="ARBA00022741"/>
    </source>
</evidence>
<dbReference type="InterPro" id="IPR000719">
    <property type="entry name" value="Prot_kinase_dom"/>
</dbReference>
<evidence type="ECO:0000256" key="3">
    <source>
        <dbReference type="ARBA" id="ARBA00022679"/>
    </source>
</evidence>
<evidence type="ECO:0000256" key="8">
    <source>
        <dbReference type="ARBA" id="ARBA00048679"/>
    </source>
</evidence>
<dbReference type="CDD" id="cd14014">
    <property type="entry name" value="STKc_PknB_like"/>
    <property type="match status" value="1"/>
</dbReference>
<name>K9XYQ7_STAC7</name>
<dbReference type="InterPro" id="IPR058395">
    <property type="entry name" value="DUF8082"/>
</dbReference>
<dbReference type="InterPro" id="IPR011009">
    <property type="entry name" value="Kinase-like_dom_sf"/>
</dbReference>
<keyword evidence="4" id="KW-0547">Nucleotide-binding</keyword>
<dbReference type="Gene3D" id="1.10.510.10">
    <property type="entry name" value="Transferase(Phosphotransferase) domain 1"/>
    <property type="match status" value="1"/>
</dbReference>
<dbReference type="EC" id="2.7.11.1" evidence="1"/>
<dbReference type="PANTHER" id="PTHR24363">
    <property type="entry name" value="SERINE/THREONINE PROTEIN KINASE"/>
    <property type="match status" value="1"/>
</dbReference>
<evidence type="ECO:0000256" key="2">
    <source>
        <dbReference type="ARBA" id="ARBA00022527"/>
    </source>
</evidence>
<dbReference type="Proteomes" id="UP000010473">
    <property type="component" value="Chromosome"/>
</dbReference>
<dbReference type="Gene3D" id="3.30.200.20">
    <property type="entry name" value="Phosphorylase Kinase, domain 1"/>
    <property type="match status" value="1"/>
</dbReference>
<dbReference type="STRING" id="111780.Sta7437_3305"/>
<reference evidence="11" key="1">
    <citation type="journal article" date="2013" name="Proc. Natl. Acad. Sci. U.S.A.">
        <title>Improving the coverage of the cyanobacterial phylum using diversity-driven genome sequencing.</title>
        <authorList>
            <person name="Shih P.M."/>
            <person name="Wu D."/>
            <person name="Latifi A."/>
            <person name="Axen S.D."/>
            <person name="Fewer D.P."/>
            <person name="Talla E."/>
            <person name="Calteau A."/>
            <person name="Cai F."/>
            <person name="Tandeau de Marsac N."/>
            <person name="Rippka R."/>
            <person name="Herdman M."/>
            <person name="Sivonen K."/>
            <person name="Coursin T."/>
            <person name="Laurent T."/>
            <person name="Goodwin L."/>
            <person name="Nolan M."/>
            <person name="Davenport K.W."/>
            <person name="Han C.S."/>
            <person name="Rubin E.M."/>
            <person name="Eisen J.A."/>
            <person name="Woyke T."/>
            <person name="Gugger M."/>
            <person name="Kerfeld C.A."/>
        </authorList>
    </citation>
    <scope>NUCLEOTIDE SEQUENCE [LARGE SCALE GENOMIC DNA]</scope>
    <source>
        <strain evidence="11">ATCC 29371 / PCC 7437</strain>
    </source>
</reference>
<dbReference type="KEGG" id="scs:Sta7437_3305"/>
<dbReference type="RefSeq" id="WP_015194474.1">
    <property type="nucleotide sequence ID" value="NC_019748.1"/>
</dbReference>
<dbReference type="PANTHER" id="PTHR24363:SF0">
    <property type="entry name" value="SERINE_THREONINE KINASE LIKE DOMAIN CONTAINING 1"/>
    <property type="match status" value="1"/>
</dbReference>
<dbReference type="EMBL" id="CP003653">
    <property type="protein sequence ID" value="AFZ36812.1"/>
    <property type="molecule type" value="Genomic_DNA"/>
</dbReference>
<dbReference type="Pfam" id="PF26309">
    <property type="entry name" value="DUF8082"/>
    <property type="match status" value="1"/>
</dbReference>
<keyword evidence="11" id="KW-1185">Reference proteome</keyword>
<evidence type="ECO:0000256" key="6">
    <source>
        <dbReference type="ARBA" id="ARBA00022840"/>
    </source>
</evidence>
<sequence length="401" mass="46116">MAANDNFISAPYPTIPSGTKIVNRYLIQAILGKGGLGRTYLAFDSYRFNEPCVLKEFAPVMTSTEQIEKSRILFEREAQILYNLKHPQIPQFYAAFTAENRLFLVQQYVQGKSYYQLLQQRLRQGQTFSEQEILTWLLDLLPVLEYIHDRGIIHRDISPDNIMQLYDEKLPILIDFGVGKQAVVSEKFQQVSSAVAQRTFVGKIGYAPEEQMNFGICYPCSDLYSLAVTAIVLLTGKQPNTLLNLYTLEWEWRSYTNISDTLSQVLDKLLNRNPKSRYQSATEVIFALQEISNLNRSVIKPNQQFTIDKPQVNKNIVTKSKKSLEENSAKLTINQNYFSPNAKIVKYYEKQLAYYIGPIASLIIEEILTNNSIDSYQELIEALMINIPDVKQQLEFKRNLV</sequence>
<evidence type="ECO:0000256" key="7">
    <source>
        <dbReference type="ARBA" id="ARBA00047899"/>
    </source>
</evidence>
<feature type="domain" description="Protein kinase" evidence="9">
    <location>
        <begin position="25"/>
        <end position="291"/>
    </location>
</feature>
<evidence type="ECO:0000259" key="9">
    <source>
        <dbReference type="PROSITE" id="PS50011"/>
    </source>
</evidence>
<keyword evidence="5 10" id="KW-0418">Kinase</keyword>
<keyword evidence="2 10" id="KW-0723">Serine/threonine-protein kinase</keyword>
<dbReference type="AlphaFoldDB" id="K9XYQ7"/>
<evidence type="ECO:0000313" key="10">
    <source>
        <dbReference type="EMBL" id="AFZ36812.1"/>
    </source>
</evidence>
<dbReference type="OrthoDB" id="507628at2"/>
<dbReference type="PATRIC" id="fig|111780.3.peg.3428"/>
<evidence type="ECO:0000256" key="5">
    <source>
        <dbReference type="ARBA" id="ARBA00022777"/>
    </source>
</evidence>
<dbReference type="PROSITE" id="PS50011">
    <property type="entry name" value="PROTEIN_KINASE_DOM"/>
    <property type="match status" value="1"/>
</dbReference>
<dbReference type="Pfam" id="PF00069">
    <property type="entry name" value="Pkinase"/>
    <property type="match status" value="1"/>
</dbReference>
<accession>K9XYQ7</accession>
<gene>
    <name evidence="10" type="ordered locus">Sta7437_3305</name>
</gene>
<dbReference type="HOGENOM" id="CLU_000288_135_5_3"/>
<comment type="catalytic activity">
    <reaction evidence="7">
        <text>L-threonyl-[protein] + ATP = O-phospho-L-threonyl-[protein] + ADP + H(+)</text>
        <dbReference type="Rhea" id="RHEA:46608"/>
        <dbReference type="Rhea" id="RHEA-COMP:11060"/>
        <dbReference type="Rhea" id="RHEA-COMP:11605"/>
        <dbReference type="ChEBI" id="CHEBI:15378"/>
        <dbReference type="ChEBI" id="CHEBI:30013"/>
        <dbReference type="ChEBI" id="CHEBI:30616"/>
        <dbReference type="ChEBI" id="CHEBI:61977"/>
        <dbReference type="ChEBI" id="CHEBI:456216"/>
        <dbReference type="EC" id="2.7.11.1"/>
    </reaction>
</comment>
<organism evidence="10 11">
    <name type="scientific">Stanieria cyanosphaera (strain ATCC 29371 / PCC 7437)</name>
    <dbReference type="NCBI Taxonomy" id="111780"/>
    <lineage>
        <taxon>Bacteria</taxon>
        <taxon>Bacillati</taxon>
        <taxon>Cyanobacteriota</taxon>
        <taxon>Cyanophyceae</taxon>
        <taxon>Pleurocapsales</taxon>
        <taxon>Dermocarpellaceae</taxon>
        <taxon>Stanieria</taxon>
    </lineage>
</organism>
<evidence type="ECO:0000313" key="11">
    <source>
        <dbReference type="Proteomes" id="UP000010473"/>
    </source>
</evidence>
<evidence type="ECO:0000256" key="1">
    <source>
        <dbReference type="ARBA" id="ARBA00012513"/>
    </source>
</evidence>
<proteinExistence type="predicted"/>
<dbReference type="SUPFAM" id="SSF56112">
    <property type="entry name" value="Protein kinase-like (PK-like)"/>
    <property type="match status" value="1"/>
</dbReference>
<dbReference type="eggNOG" id="COG0515">
    <property type="taxonomic scope" value="Bacteria"/>
</dbReference>